<dbReference type="SUPFAM" id="SSF46565">
    <property type="entry name" value="Chaperone J-domain"/>
    <property type="match status" value="1"/>
</dbReference>
<dbReference type="InterPro" id="IPR036869">
    <property type="entry name" value="J_dom_sf"/>
</dbReference>
<dbReference type="STRING" id="177199.A0A420YNE2"/>
<sequence length="279" mass="30994">MPVRHTLRATQCVRAGRSLFAQIPLLQHQQWRGFRPSGTLRDEQNQDTELNHYETLNVHPDASPAEIKKSFYSLSKTHHPDHNPGNPHAPKCFMRISEAYSVLSHAEKRARYDRDVMRRRHNHPTHHRPGSHHSTGPAGGRPASGLSRRRGTFTGPPPSFYRSGGWGSHSAKRKAAHEGSTGGVGGDTGGMGPGADPLHRTRQTPGFDSERHEAQHMRITQERMARRGRMVDIPIGDAGLLFRFVVVAGIISFVAYIPYWFMAAGEGKKGKKKKADASV</sequence>
<dbReference type="Gene3D" id="1.10.287.110">
    <property type="entry name" value="DnaJ domain"/>
    <property type="match status" value="1"/>
</dbReference>
<dbReference type="PROSITE" id="PS50076">
    <property type="entry name" value="DNAJ_2"/>
    <property type="match status" value="1"/>
</dbReference>
<feature type="compositionally biased region" description="Gly residues" evidence="1">
    <location>
        <begin position="180"/>
        <end position="193"/>
    </location>
</feature>
<evidence type="ECO:0000313" key="4">
    <source>
        <dbReference type="Proteomes" id="UP000275385"/>
    </source>
</evidence>
<dbReference type="PANTHER" id="PTHR44825">
    <property type="match status" value="1"/>
</dbReference>
<dbReference type="Pfam" id="PF00226">
    <property type="entry name" value="DnaJ"/>
    <property type="match status" value="1"/>
</dbReference>
<dbReference type="SMART" id="SM00271">
    <property type="entry name" value="DnaJ"/>
    <property type="match status" value="1"/>
</dbReference>
<dbReference type="InterPro" id="IPR052763">
    <property type="entry name" value="DnaJ_C4"/>
</dbReference>
<dbReference type="InterPro" id="IPR001623">
    <property type="entry name" value="DnaJ_domain"/>
</dbReference>
<feature type="compositionally biased region" description="Basic residues" evidence="1">
    <location>
        <begin position="121"/>
        <end position="131"/>
    </location>
</feature>
<feature type="region of interest" description="Disordered" evidence="1">
    <location>
        <begin position="121"/>
        <end position="215"/>
    </location>
</feature>
<dbReference type="CDD" id="cd06257">
    <property type="entry name" value="DnaJ"/>
    <property type="match status" value="1"/>
</dbReference>
<gene>
    <name evidence="3" type="primary">DNAJ1</name>
    <name evidence="3" type="ORF">DL546_005738</name>
</gene>
<dbReference type="PRINTS" id="PR00625">
    <property type="entry name" value="JDOMAIN"/>
</dbReference>
<feature type="domain" description="J" evidence="2">
    <location>
        <begin position="51"/>
        <end position="116"/>
    </location>
</feature>
<keyword evidence="4" id="KW-1185">Reference proteome</keyword>
<name>A0A420YNE2_9PEZI</name>
<evidence type="ECO:0000259" key="2">
    <source>
        <dbReference type="PROSITE" id="PS50076"/>
    </source>
</evidence>
<dbReference type="EMBL" id="QVQW01000001">
    <property type="protein sequence ID" value="RKU49409.1"/>
    <property type="molecule type" value="Genomic_DNA"/>
</dbReference>
<proteinExistence type="predicted"/>
<reference evidence="3 4" key="1">
    <citation type="submission" date="2018-08" db="EMBL/GenBank/DDBJ databases">
        <title>Draft genome of the lignicolous fungus Coniochaeta pulveracea.</title>
        <authorList>
            <person name="Borstlap C.J."/>
            <person name="De Witt R.N."/>
            <person name="Botha A."/>
            <person name="Volschenk H."/>
        </authorList>
    </citation>
    <scope>NUCLEOTIDE SEQUENCE [LARGE SCALE GENOMIC DNA]</scope>
    <source>
        <strain evidence="3 4">CAB683</strain>
    </source>
</reference>
<evidence type="ECO:0000256" key="1">
    <source>
        <dbReference type="SAM" id="MobiDB-lite"/>
    </source>
</evidence>
<dbReference type="PANTHER" id="PTHR44825:SF1">
    <property type="entry name" value="DNAJ HOMOLOG SUBFAMILY C MEMBER 4"/>
    <property type="match status" value="1"/>
</dbReference>
<protein>
    <submittedName>
        <fullName evidence="3">DNAj domain protein</fullName>
    </submittedName>
</protein>
<dbReference type="Proteomes" id="UP000275385">
    <property type="component" value="Unassembled WGS sequence"/>
</dbReference>
<organism evidence="3 4">
    <name type="scientific">Coniochaeta pulveracea</name>
    <dbReference type="NCBI Taxonomy" id="177199"/>
    <lineage>
        <taxon>Eukaryota</taxon>
        <taxon>Fungi</taxon>
        <taxon>Dikarya</taxon>
        <taxon>Ascomycota</taxon>
        <taxon>Pezizomycotina</taxon>
        <taxon>Sordariomycetes</taxon>
        <taxon>Sordariomycetidae</taxon>
        <taxon>Coniochaetales</taxon>
        <taxon>Coniochaetaceae</taxon>
        <taxon>Coniochaeta</taxon>
    </lineage>
</organism>
<dbReference type="AlphaFoldDB" id="A0A420YNE2"/>
<comment type="caution">
    <text evidence="3">The sequence shown here is derived from an EMBL/GenBank/DDBJ whole genome shotgun (WGS) entry which is preliminary data.</text>
</comment>
<evidence type="ECO:0000313" key="3">
    <source>
        <dbReference type="EMBL" id="RKU49409.1"/>
    </source>
</evidence>
<accession>A0A420YNE2</accession>
<dbReference type="OrthoDB" id="7827681at2759"/>